<keyword evidence="9" id="KW-1185">Reference proteome</keyword>
<dbReference type="Proteomes" id="UP000326711">
    <property type="component" value="Chromosome"/>
</dbReference>
<dbReference type="PANTHER" id="PTHR11757:SF19">
    <property type="entry name" value="PROLYL ENDOPEPTIDASE-LIKE"/>
    <property type="match status" value="1"/>
</dbReference>
<dbReference type="Gene3D" id="2.130.10.120">
    <property type="entry name" value="Prolyl oligopeptidase, N-terminal domain"/>
    <property type="match status" value="1"/>
</dbReference>
<keyword evidence="2 8" id="KW-0645">Protease</keyword>
<proteinExistence type="inferred from homology"/>
<keyword evidence="3 8" id="KW-0378">Hydrolase</keyword>
<evidence type="ECO:0000256" key="1">
    <source>
        <dbReference type="ARBA" id="ARBA00005228"/>
    </source>
</evidence>
<gene>
    <name evidence="8" type="primary">ptrB</name>
    <name evidence="8" type="ORF">CUROG_02020</name>
</gene>
<feature type="domain" description="Peptidase S9A N-terminal" evidence="7">
    <location>
        <begin position="49"/>
        <end position="468"/>
    </location>
</feature>
<dbReference type="RefSeq" id="WP_151902255.1">
    <property type="nucleotide sequence ID" value="NZ_CP045032.1"/>
</dbReference>
<dbReference type="InterPro" id="IPR002470">
    <property type="entry name" value="Peptidase_S9A"/>
</dbReference>
<evidence type="ECO:0000259" key="7">
    <source>
        <dbReference type="Pfam" id="PF02897"/>
    </source>
</evidence>
<dbReference type="InterPro" id="IPR001375">
    <property type="entry name" value="Peptidase_S9_cat"/>
</dbReference>
<evidence type="ECO:0000256" key="5">
    <source>
        <dbReference type="SAM" id="MobiDB-lite"/>
    </source>
</evidence>
<dbReference type="Pfam" id="PF00326">
    <property type="entry name" value="Peptidase_S9"/>
    <property type="match status" value="1"/>
</dbReference>
<dbReference type="EC" id="3.4.21.83" evidence="8"/>
<dbReference type="Pfam" id="PF02897">
    <property type="entry name" value="Peptidase_S9_N"/>
    <property type="match status" value="1"/>
</dbReference>
<dbReference type="AlphaFoldDB" id="A0A5J6Z842"/>
<dbReference type="Gene3D" id="3.40.50.1820">
    <property type="entry name" value="alpha/beta hydrolase"/>
    <property type="match status" value="1"/>
</dbReference>
<comment type="similarity">
    <text evidence="1">Belongs to the peptidase S9A family.</text>
</comment>
<dbReference type="SUPFAM" id="SSF50993">
    <property type="entry name" value="Peptidase/esterase 'gauge' domain"/>
    <property type="match status" value="1"/>
</dbReference>
<evidence type="ECO:0000313" key="9">
    <source>
        <dbReference type="Proteomes" id="UP000326711"/>
    </source>
</evidence>
<keyword evidence="4" id="KW-0720">Serine protease</keyword>
<dbReference type="SUPFAM" id="SSF53474">
    <property type="entry name" value="alpha/beta-Hydrolases"/>
    <property type="match status" value="1"/>
</dbReference>
<protein>
    <submittedName>
        <fullName evidence="8">Protease 2</fullName>
        <ecNumber evidence="8">3.4.21.83</ecNumber>
    </submittedName>
</protein>
<sequence length="755" mass="83634">MDSASSSPEATNSLGTDSARTLDAGAPSRIAGGAQETTASPTAATPTPPVAAKVPHVRSFHGIDFTDNYEWLRDKDNPEVRAHLETENAYTAARTGHLAGLQEAIFSEVKSRVKETDMTLPIRVGGYWYFGRTQEGKSYSQSCRIPLADASDWTPPKIDPETPHENEQVFLDSNVEAEGHDFFSLGAASVTLDGTRLAYSTDTTGDERFTLRFRDLTTGEDFEDVIENVAYGATWVGNDEVYYQRVDDAWRPHEVWKHTLGTPAEQDELIFHEDDGRFWTNVGTTRSERYLLIYSGSKVTTEVWYLDLEDESAQLTCALPREAGVEYGIDHAVVDGQDYWLVVHNKFGVNSEVGYCPVGQIPSLAELTCLVPHRENVRVEGVEVFSDHLLLELRENAVESLHMMPLATGEGFGEFEQITFSEDLASVVAAGNNEWESPVLRVAVASFTQPPRVFEIDLRTGERILRKQAEVLPAPDGTPFNPEDYAASRLWVTARDGAKIPVSLIHRADVSLDQVNPVLLYGYGSYEACMDPGFSVFRLSMMDRGVVYAIAHVRGGGEMGRTWYDDGKGMSKMNTFTDFVDVADYLIDERMTSPDRLVAEGGSAGGLLMGAVANLAGDRFAGIEAVVPFVDPLTSILMPELPLTVTEWDEWGDPYHDPEVYKYMATYAPYENISADKVYPPILAITSLNDTRVLYVEPAKWVAKLREIAGADVMLKTEMEAGHGGVSGRYEKWKQSAFETAWELERMGATDLLPR</sequence>
<dbReference type="InterPro" id="IPR023302">
    <property type="entry name" value="Pept_S9A_N"/>
</dbReference>
<dbReference type="OrthoDB" id="9801421at2"/>
<accession>A0A5J6Z842</accession>
<evidence type="ECO:0000259" key="6">
    <source>
        <dbReference type="Pfam" id="PF00326"/>
    </source>
</evidence>
<dbReference type="PRINTS" id="PR00862">
    <property type="entry name" value="PROLIGOPTASE"/>
</dbReference>
<dbReference type="InterPro" id="IPR051543">
    <property type="entry name" value="Serine_Peptidase_S9A"/>
</dbReference>
<dbReference type="KEGG" id="cuo:CUROG_02020"/>
<name>A0A5J6Z842_9CORY</name>
<dbReference type="GO" id="GO:0006508">
    <property type="term" value="P:proteolysis"/>
    <property type="evidence" value="ECO:0007669"/>
    <property type="project" value="UniProtKB-KW"/>
</dbReference>
<dbReference type="InterPro" id="IPR029058">
    <property type="entry name" value="AB_hydrolase_fold"/>
</dbReference>
<feature type="compositionally biased region" description="Low complexity" evidence="5">
    <location>
        <begin position="37"/>
        <end position="51"/>
    </location>
</feature>
<dbReference type="GO" id="GO:0004252">
    <property type="term" value="F:serine-type endopeptidase activity"/>
    <property type="evidence" value="ECO:0007669"/>
    <property type="project" value="UniProtKB-EC"/>
</dbReference>
<feature type="compositionally biased region" description="Polar residues" evidence="5">
    <location>
        <begin position="1"/>
        <end position="19"/>
    </location>
</feature>
<feature type="region of interest" description="Disordered" evidence="5">
    <location>
        <begin position="1"/>
        <end position="51"/>
    </location>
</feature>
<evidence type="ECO:0000256" key="4">
    <source>
        <dbReference type="ARBA" id="ARBA00022825"/>
    </source>
</evidence>
<reference evidence="9" key="1">
    <citation type="submission" date="2019-10" db="EMBL/GenBank/DDBJ databases">
        <title>Complete genome sequence of Corynebacterium urogenitalis DSM 108747, isolated from the genital tract of a cow.</title>
        <authorList>
            <person name="Ruckert C."/>
            <person name="Ballas P."/>
            <person name="Wagener K."/>
            <person name="Drillich M."/>
            <person name="Kaempfer P."/>
            <person name="Busse H.-J."/>
            <person name="Ehling-Schulz M."/>
        </authorList>
    </citation>
    <scope>NUCLEOTIDE SEQUENCE [LARGE SCALE GENOMIC DNA]</scope>
    <source>
        <strain evidence="9">LMM 1652</strain>
    </source>
</reference>
<evidence type="ECO:0000256" key="2">
    <source>
        <dbReference type="ARBA" id="ARBA00022670"/>
    </source>
</evidence>
<dbReference type="PANTHER" id="PTHR11757">
    <property type="entry name" value="PROTEASE FAMILY S9A OLIGOPEPTIDASE"/>
    <property type="match status" value="1"/>
</dbReference>
<evidence type="ECO:0000313" key="8">
    <source>
        <dbReference type="EMBL" id="QFQ01803.1"/>
    </source>
</evidence>
<organism evidence="8 9">
    <name type="scientific">Corynebacterium urogenitale</name>
    <dbReference type="NCBI Taxonomy" id="2487892"/>
    <lineage>
        <taxon>Bacteria</taxon>
        <taxon>Bacillati</taxon>
        <taxon>Actinomycetota</taxon>
        <taxon>Actinomycetes</taxon>
        <taxon>Mycobacteriales</taxon>
        <taxon>Corynebacteriaceae</taxon>
        <taxon>Corynebacterium</taxon>
    </lineage>
</organism>
<feature type="domain" description="Peptidase S9 prolyl oligopeptidase catalytic" evidence="6">
    <location>
        <begin position="534"/>
        <end position="748"/>
    </location>
</feature>
<evidence type="ECO:0000256" key="3">
    <source>
        <dbReference type="ARBA" id="ARBA00022801"/>
    </source>
</evidence>
<dbReference type="EMBL" id="CP045032">
    <property type="protein sequence ID" value="QFQ01803.1"/>
    <property type="molecule type" value="Genomic_DNA"/>
</dbReference>